<feature type="region of interest" description="Disordered" evidence="1">
    <location>
        <begin position="121"/>
        <end position="140"/>
    </location>
</feature>
<dbReference type="Proteomes" id="UP001497444">
    <property type="component" value="Chromosome 10"/>
</dbReference>
<dbReference type="EMBL" id="OZ020105">
    <property type="protein sequence ID" value="CAK9257484.1"/>
    <property type="molecule type" value="Genomic_DNA"/>
</dbReference>
<proteinExistence type="predicted"/>
<sequence>MVAAAMATPPFTTRLGGSSLSSPRASLSKVQLSSGIWTFFPTEPDARPPHGAAFRTGDRSTFMTPLQPNHPSLHVTYHVGGGFNSFNRDWLCKDFIVVGLGLIGWIAPFSIPVINGNSLTGKAKDAGGQNERSSCNRAAE</sequence>
<evidence type="ECO:0000313" key="3">
    <source>
        <dbReference type="Proteomes" id="UP001497444"/>
    </source>
</evidence>
<organism evidence="2 3">
    <name type="scientific">Sphagnum jensenii</name>
    <dbReference type="NCBI Taxonomy" id="128206"/>
    <lineage>
        <taxon>Eukaryota</taxon>
        <taxon>Viridiplantae</taxon>
        <taxon>Streptophyta</taxon>
        <taxon>Embryophyta</taxon>
        <taxon>Bryophyta</taxon>
        <taxon>Sphagnophytina</taxon>
        <taxon>Sphagnopsida</taxon>
        <taxon>Sphagnales</taxon>
        <taxon>Sphagnaceae</taxon>
        <taxon>Sphagnum</taxon>
    </lineage>
</organism>
<dbReference type="PANTHER" id="PTHR36311:SF1">
    <property type="entry name" value="PHOTOSYSTEM I SUBUNIT O"/>
    <property type="match status" value="1"/>
</dbReference>
<gene>
    <name evidence="2" type="ORF">CSSPJE1EN1_LOCUS2962</name>
</gene>
<name>A0ABP0VSM4_9BRYO</name>
<reference evidence="2" key="1">
    <citation type="submission" date="2024-02" db="EMBL/GenBank/DDBJ databases">
        <authorList>
            <consortium name="ELIXIR-Norway"/>
            <consortium name="Elixir Norway"/>
        </authorList>
    </citation>
    <scope>NUCLEOTIDE SEQUENCE</scope>
</reference>
<keyword evidence="3" id="KW-1185">Reference proteome</keyword>
<feature type="compositionally biased region" description="Polar residues" evidence="1">
    <location>
        <begin position="130"/>
        <end position="140"/>
    </location>
</feature>
<evidence type="ECO:0000256" key="1">
    <source>
        <dbReference type="SAM" id="MobiDB-lite"/>
    </source>
</evidence>
<dbReference type="PANTHER" id="PTHR36311">
    <property type="entry name" value="PHOTOSYSTEM I SUBUNIT O"/>
    <property type="match status" value="1"/>
</dbReference>
<dbReference type="Pfam" id="PF22832">
    <property type="entry name" value="PsaO_TMD"/>
    <property type="match status" value="1"/>
</dbReference>
<evidence type="ECO:0000313" key="2">
    <source>
        <dbReference type="EMBL" id="CAK9257484.1"/>
    </source>
</evidence>
<protein>
    <submittedName>
        <fullName evidence="2">Uncharacterized protein</fullName>
    </submittedName>
</protein>
<dbReference type="InterPro" id="IPR017498">
    <property type="entry name" value="PSI_PsaO"/>
</dbReference>
<accession>A0ABP0VSM4</accession>